<evidence type="ECO:0000259" key="3">
    <source>
        <dbReference type="Pfam" id="PF19032"/>
    </source>
</evidence>
<dbReference type="WBParaSite" id="TMUE_2000010286.1">
    <property type="protein sequence ID" value="TMUE_2000010286.1"/>
    <property type="gene ID" value="WBGene00291982"/>
</dbReference>
<evidence type="ECO:0000259" key="4">
    <source>
        <dbReference type="Pfam" id="PF19033"/>
    </source>
</evidence>
<sequence>MNVKTTDILCAFFVYNPEYGRREGEEEQKLFYYFPKTISSGERVQNVGFSEAVVKFTNTFASKRDFVYDSLSTKFYHIYVRVEGEFYLGATFSRRRADSAGYPLRRDVLSVALQKAYSMFHLFFGSISGMVVSVGLEPTKQRLEFFFSRYICSMRLSPTLIDDLIEGVRYCSASSKVTIELLSLVSEVEDSYPFVRYSMILFNDELLHCSLPGQSRTTFFHYVAMKLLPMSMRTELRLELQQQHVDDHEGKQVVRRGHFFFNTGTGGGDMGAEQRSFAKLPSVYLRIDDSIDDQQFRLLVYRNVGITWAMLLECREVELLSQCQFFAEFEERFNPIIESVMSALSDDEEKVMHSSGGAGSAAGSCFYLFHDANMSEVRGSFVSRSQIGQAGSSTGAPPAEVCSALCDLKEQQDNQNYFGDVIAKADGDWWVAVKRSGSCRLYVALHLKNGSLIDVNEELCKLCSTISNGHFLLD</sequence>
<accession>A0A5S6QSE3</accession>
<comment type="similarity">
    <text evidence="1">Belongs to the CCZ1 family.</text>
</comment>
<protein>
    <submittedName>
        <fullName evidence="6">CCZ1/INTU/HSP4 first Longin domain-containing protein</fullName>
    </submittedName>
</protein>
<dbReference type="STRING" id="70415.A0A5S6QSE3"/>
<evidence type="ECO:0000313" key="5">
    <source>
        <dbReference type="Proteomes" id="UP000046395"/>
    </source>
</evidence>
<keyword evidence="5" id="KW-1185">Reference proteome</keyword>
<dbReference type="InterPro" id="IPR043988">
    <property type="entry name" value="CCZ1/INTU_longin_2"/>
</dbReference>
<dbReference type="PANTHER" id="PTHR13056">
    <property type="entry name" value="VACUOLAR FUSION PROTEIN CCZ1 HOMOLOG-RELATED"/>
    <property type="match status" value="1"/>
</dbReference>
<dbReference type="GO" id="GO:0035658">
    <property type="term" value="C:Mon1-Ccz1 complex"/>
    <property type="evidence" value="ECO:0007669"/>
    <property type="project" value="InterPro"/>
</dbReference>
<dbReference type="Pfam" id="PF19032">
    <property type="entry name" value="Intu_longin_2"/>
    <property type="match status" value="1"/>
</dbReference>
<organism evidence="5 6">
    <name type="scientific">Trichuris muris</name>
    <name type="common">Mouse whipworm</name>
    <dbReference type="NCBI Taxonomy" id="70415"/>
    <lineage>
        <taxon>Eukaryota</taxon>
        <taxon>Metazoa</taxon>
        <taxon>Ecdysozoa</taxon>
        <taxon>Nematoda</taxon>
        <taxon>Enoplea</taxon>
        <taxon>Dorylaimia</taxon>
        <taxon>Trichinellida</taxon>
        <taxon>Trichuridae</taxon>
        <taxon>Trichuris</taxon>
    </lineage>
</organism>
<evidence type="ECO:0000313" key="6">
    <source>
        <dbReference type="WBParaSite" id="TMUE_2000010286.1"/>
    </source>
</evidence>
<evidence type="ECO:0000259" key="2">
    <source>
        <dbReference type="Pfam" id="PF19031"/>
    </source>
</evidence>
<dbReference type="Pfam" id="PF19033">
    <property type="entry name" value="Intu_longin_3"/>
    <property type="match status" value="1"/>
</dbReference>
<dbReference type="GO" id="GO:0016192">
    <property type="term" value="P:vesicle-mediated transport"/>
    <property type="evidence" value="ECO:0007669"/>
    <property type="project" value="InterPro"/>
</dbReference>
<feature type="domain" description="CCZ1/INTU second Longin" evidence="3">
    <location>
        <begin position="195"/>
        <end position="316"/>
    </location>
</feature>
<name>A0A5S6QSE3_TRIMR</name>
<feature type="domain" description="CCZ1/INTU/HSP4 first Longin" evidence="2">
    <location>
        <begin position="11"/>
        <end position="125"/>
    </location>
</feature>
<dbReference type="InterPro" id="IPR043989">
    <property type="entry name" value="CCZ1/INTU/HSP4_longin_3"/>
</dbReference>
<dbReference type="AlphaFoldDB" id="A0A5S6QSE3"/>
<proteinExistence type="inferred from homology"/>
<evidence type="ECO:0000256" key="1">
    <source>
        <dbReference type="ARBA" id="ARBA00005352"/>
    </source>
</evidence>
<dbReference type="PANTHER" id="PTHR13056:SF0">
    <property type="entry name" value="VACUOLAR FUSION PROTEIN CCZ1 HOMOLOG-RELATED"/>
    <property type="match status" value="1"/>
</dbReference>
<dbReference type="InterPro" id="IPR013176">
    <property type="entry name" value="Ccz1"/>
</dbReference>
<dbReference type="Pfam" id="PF19031">
    <property type="entry name" value="Intu_longin_1"/>
    <property type="match status" value="1"/>
</dbReference>
<dbReference type="Proteomes" id="UP000046395">
    <property type="component" value="Unassembled WGS sequence"/>
</dbReference>
<feature type="domain" description="CCZ1/INTU/HPS4 third Longin" evidence="4">
    <location>
        <begin position="392"/>
        <end position="459"/>
    </location>
</feature>
<dbReference type="InterPro" id="IPR043987">
    <property type="entry name" value="CCZ1/INTU/HSP4_longin_1"/>
</dbReference>
<reference evidence="6" key="1">
    <citation type="submission" date="2019-12" db="UniProtKB">
        <authorList>
            <consortium name="WormBaseParasite"/>
        </authorList>
    </citation>
    <scope>IDENTIFICATION</scope>
</reference>